<dbReference type="Proteomes" id="UP000239203">
    <property type="component" value="Unassembled WGS sequence"/>
</dbReference>
<keyword evidence="2" id="KW-1185">Reference proteome</keyword>
<sequence length="49" mass="5423">MLGILAGRRRQRDDLFDRSFRSCDDCGADVYVLADGCRDCGNVLELQAG</sequence>
<comment type="caution">
    <text evidence="1">The sequence shown here is derived from an EMBL/GenBank/DDBJ whole genome shotgun (WGS) entry which is preliminary data.</text>
</comment>
<evidence type="ECO:0000313" key="2">
    <source>
        <dbReference type="Proteomes" id="UP000239203"/>
    </source>
</evidence>
<reference evidence="1 2" key="1">
    <citation type="submission" date="2018-02" db="EMBL/GenBank/DDBJ databases">
        <title>Genomic Encyclopedia of Archaeal and Bacterial Type Strains, Phase II (KMG-II): from individual species to whole genera.</title>
        <authorList>
            <person name="Goeker M."/>
        </authorList>
    </citation>
    <scope>NUCLEOTIDE SEQUENCE [LARGE SCALE GENOMIC DNA]</scope>
    <source>
        <strain evidence="1 2">YU 961-1</strain>
    </source>
</reference>
<gene>
    <name evidence="1" type="ORF">CLV40_10230</name>
</gene>
<protein>
    <submittedName>
        <fullName evidence="1">Uncharacterized protein</fullName>
    </submittedName>
</protein>
<accession>A0A2S6GY79</accession>
<name>A0A2S6GY79_9PSEU</name>
<dbReference type="EMBL" id="PTIX01000002">
    <property type="protein sequence ID" value="PPK70120.1"/>
    <property type="molecule type" value="Genomic_DNA"/>
</dbReference>
<proteinExistence type="predicted"/>
<organism evidence="1 2">
    <name type="scientific">Actinokineospora auranticolor</name>
    <dbReference type="NCBI Taxonomy" id="155976"/>
    <lineage>
        <taxon>Bacteria</taxon>
        <taxon>Bacillati</taxon>
        <taxon>Actinomycetota</taxon>
        <taxon>Actinomycetes</taxon>
        <taxon>Pseudonocardiales</taxon>
        <taxon>Pseudonocardiaceae</taxon>
        <taxon>Actinokineospora</taxon>
    </lineage>
</organism>
<dbReference type="AlphaFoldDB" id="A0A2S6GY79"/>
<evidence type="ECO:0000313" key="1">
    <source>
        <dbReference type="EMBL" id="PPK70120.1"/>
    </source>
</evidence>